<keyword evidence="10" id="KW-1185">Reference proteome</keyword>
<evidence type="ECO:0000256" key="6">
    <source>
        <dbReference type="ARBA" id="ARBA00023136"/>
    </source>
</evidence>
<dbReference type="GO" id="GO:0055085">
    <property type="term" value="P:transmembrane transport"/>
    <property type="evidence" value="ECO:0007669"/>
    <property type="project" value="InterPro"/>
</dbReference>
<feature type="transmembrane region" description="Helical" evidence="7">
    <location>
        <begin position="66"/>
        <end position="91"/>
    </location>
</feature>
<evidence type="ECO:0000256" key="3">
    <source>
        <dbReference type="ARBA" id="ARBA00022475"/>
    </source>
</evidence>
<keyword evidence="6 7" id="KW-0472">Membrane</keyword>
<evidence type="ECO:0000259" key="8">
    <source>
        <dbReference type="PROSITE" id="PS50928"/>
    </source>
</evidence>
<name>A0AA35T9I3_GEOBA</name>
<evidence type="ECO:0000313" key="10">
    <source>
        <dbReference type="Proteomes" id="UP001174909"/>
    </source>
</evidence>
<keyword evidence="4 7" id="KW-0812">Transmembrane</keyword>
<feature type="transmembrane region" description="Helical" evidence="7">
    <location>
        <begin position="20"/>
        <end position="39"/>
    </location>
</feature>
<protein>
    <submittedName>
        <fullName evidence="9">Protein LplC</fullName>
    </submittedName>
</protein>
<feature type="domain" description="ABC transmembrane type-1" evidence="8">
    <location>
        <begin position="1"/>
        <end position="169"/>
    </location>
</feature>
<sequence>MFLPGFFIPTYLLVNELGLVDTRLIVMLLPSFGAWYILVMRANIRTVVTRELQEAALIDSANHLQIFVWLVLPLIKPILATIGLFTVVASWNNFFLPLIYLHDRDKHPLTLILQRILLEGEIGKYSGGGMAQLWEDQGVPGYVGIGFFKSFKFAAVVITVWPIIVAYPFVQRFFVKGILVGSVKD</sequence>
<dbReference type="PANTHER" id="PTHR43744:SF9">
    <property type="entry name" value="POLYGALACTURONAN_RHAMNOGALACTURONAN TRANSPORT SYSTEM PERMEASE PROTEIN YTCP"/>
    <property type="match status" value="1"/>
</dbReference>
<comment type="subcellular location">
    <subcellularLocation>
        <location evidence="1">Cell membrane</location>
        <topology evidence="1">Multi-pass membrane protein</topology>
    </subcellularLocation>
</comment>
<dbReference type="SUPFAM" id="SSF161098">
    <property type="entry name" value="MetI-like"/>
    <property type="match status" value="1"/>
</dbReference>
<dbReference type="PROSITE" id="PS50928">
    <property type="entry name" value="ABC_TM1"/>
    <property type="match status" value="1"/>
</dbReference>
<keyword evidence="3" id="KW-1003">Cell membrane</keyword>
<evidence type="ECO:0000256" key="4">
    <source>
        <dbReference type="ARBA" id="ARBA00022692"/>
    </source>
</evidence>
<dbReference type="InterPro" id="IPR035906">
    <property type="entry name" value="MetI-like_sf"/>
</dbReference>
<dbReference type="PANTHER" id="PTHR43744">
    <property type="entry name" value="ABC TRANSPORTER PERMEASE PROTEIN MG189-RELATED-RELATED"/>
    <property type="match status" value="1"/>
</dbReference>
<evidence type="ECO:0000256" key="7">
    <source>
        <dbReference type="SAM" id="Phobius"/>
    </source>
</evidence>
<proteinExistence type="predicted"/>
<dbReference type="Pfam" id="PF00528">
    <property type="entry name" value="BPD_transp_1"/>
    <property type="match status" value="1"/>
</dbReference>
<evidence type="ECO:0000256" key="1">
    <source>
        <dbReference type="ARBA" id="ARBA00004651"/>
    </source>
</evidence>
<accession>A0AA35T9I3</accession>
<keyword evidence="2" id="KW-0813">Transport</keyword>
<comment type="caution">
    <text evidence="9">The sequence shown here is derived from an EMBL/GenBank/DDBJ whole genome shotgun (WGS) entry which is preliminary data.</text>
</comment>
<evidence type="ECO:0000313" key="9">
    <source>
        <dbReference type="EMBL" id="CAI8043744.1"/>
    </source>
</evidence>
<dbReference type="AlphaFoldDB" id="A0AA35T9I3"/>
<dbReference type="CDD" id="cd06261">
    <property type="entry name" value="TM_PBP2"/>
    <property type="match status" value="1"/>
</dbReference>
<dbReference type="Gene3D" id="1.10.3720.10">
    <property type="entry name" value="MetI-like"/>
    <property type="match status" value="1"/>
</dbReference>
<organism evidence="9 10">
    <name type="scientific">Geodia barretti</name>
    <name type="common">Barrett's horny sponge</name>
    <dbReference type="NCBI Taxonomy" id="519541"/>
    <lineage>
        <taxon>Eukaryota</taxon>
        <taxon>Metazoa</taxon>
        <taxon>Porifera</taxon>
        <taxon>Demospongiae</taxon>
        <taxon>Heteroscleromorpha</taxon>
        <taxon>Tetractinellida</taxon>
        <taxon>Astrophorina</taxon>
        <taxon>Geodiidae</taxon>
        <taxon>Geodia</taxon>
    </lineage>
</organism>
<gene>
    <name evidence="9" type="ORF">GBAR_LOCUS24271</name>
</gene>
<feature type="transmembrane region" description="Helical" evidence="7">
    <location>
        <begin position="151"/>
        <end position="170"/>
    </location>
</feature>
<keyword evidence="5 7" id="KW-1133">Transmembrane helix</keyword>
<reference evidence="9" key="1">
    <citation type="submission" date="2023-03" db="EMBL/GenBank/DDBJ databases">
        <authorList>
            <person name="Steffen K."/>
            <person name="Cardenas P."/>
        </authorList>
    </citation>
    <scope>NUCLEOTIDE SEQUENCE</scope>
</reference>
<evidence type="ECO:0000256" key="5">
    <source>
        <dbReference type="ARBA" id="ARBA00022989"/>
    </source>
</evidence>
<dbReference type="GO" id="GO:0005886">
    <property type="term" value="C:plasma membrane"/>
    <property type="evidence" value="ECO:0007669"/>
    <property type="project" value="UniProtKB-SubCell"/>
</dbReference>
<dbReference type="Proteomes" id="UP001174909">
    <property type="component" value="Unassembled WGS sequence"/>
</dbReference>
<evidence type="ECO:0000256" key="2">
    <source>
        <dbReference type="ARBA" id="ARBA00022448"/>
    </source>
</evidence>
<dbReference type="EMBL" id="CASHTH010003352">
    <property type="protein sequence ID" value="CAI8043744.1"/>
    <property type="molecule type" value="Genomic_DNA"/>
</dbReference>
<dbReference type="InterPro" id="IPR000515">
    <property type="entry name" value="MetI-like"/>
</dbReference>